<dbReference type="PANTHER" id="PTHR36306">
    <property type="entry name" value="ALPHA-AMYLASE-RELATED-RELATED"/>
    <property type="match status" value="1"/>
</dbReference>
<dbReference type="GO" id="GO:0030246">
    <property type="term" value="F:carbohydrate binding"/>
    <property type="evidence" value="ECO:0007669"/>
    <property type="project" value="InterPro"/>
</dbReference>
<keyword evidence="2" id="KW-0119">Carbohydrate metabolism</keyword>
<keyword evidence="7" id="KW-1185">Reference proteome</keyword>
<name>A0A1I3XGB9_9PROT</name>
<dbReference type="SUPFAM" id="SSF88688">
    <property type="entry name" value="Families 57/38 glycoside transferase middle domain"/>
    <property type="match status" value="1"/>
</dbReference>
<dbReference type="InterPro" id="IPR011330">
    <property type="entry name" value="Glyco_hydro/deAcase_b/a-brl"/>
</dbReference>
<dbReference type="InterPro" id="IPR015179">
    <property type="entry name" value="A-amylase/a-glucTrfase_C"/>
</dbReference>
<dbReference type="Gene3D" id="3.20.110.20">
    <property type="match status" value="1"/>
</dbReference>
<dbReference type="Pfam" id="PF09094">
    <property type="entry name" value="AmyA-A_glucT_m"/>
    <property type="match status" value="1"/>
</dbReference>
<dbReference type="AlphaFoldDB" id="A0A1I3XGB9"/>
<dbReference type="Pfam" id="PF03065">
    <property type="entry name" value="Glyco_hydro_57"/>
    <property type="match status" value="1"/>
</dbReference>
<dbReference type="STRING" id="52441.SAMN05216302_1001260"/>
<evidence type="ECO:0000313" key="7">
    <source>
        <dbReference type="Proteomes" id="UP000199533"/>
    </source>
</evidence>
<dbReference type="SUPFAM" id="SSF88713">
    <property type="entry name" value="Glycoside hydrolase/deacetylase"/>
    <property type="match status" value="1"/>
</dbReference>
<protein>
    <submittedName>
        <fullName evidence="6">Alpha-amylase</fullName>
    </submittedName>
</protein>
<dbReference type="OrthoDB" id="8476at2"/>
<comment type="similarity">
    <text evidence="1">Belongs to the glycosyl hydrolase 57 family.</text>
</comment>
<evidence type="ECO:0000259" key="3">
    <source>
        <dbReference type="Pfam" id="PF03065"/>
    </source>
</evidence>
<dbReference type="InterPro" id="IPR028995">
    <property type="entry name" value="Glyco_hydro_57/38_cen_sf"/>
</dbReference>
<dbReference type="Pfam" id="PF09095">
    <property type="entry name" value="AmyA-gluTrfs_C"/>
    <property type="match status" value="1"/>
</dbReference>
<dbReference type="InterPro" id="IPR011013">
    <property type="entry name" value="Gal_mutarotase_sf_dom"/>
</dbReference>
<dbReference type="GO" id="GO:0005975">
    <property type="term" value="P:carbohydrate metabolic process"/>
    <property type="evidence" value="ECO:0007669"/>
    <property type="project" value="InterPro"/>
</dbReference>
<evidence type="ECO:0000256" key="2">
    <source>
        <dbReference type="ARBA" id="ARBA00023277"/>
    </source>
</evidence>
<dbReference type="GO" id="GO:0003824">
    <property type="term" value="F:catalytic activity"/>
    <property type="evidence" value="ECO:0007669"/>
    <property type="project" value="InterPro"/>
</dbReference>
<dbReference type="PANTHER" id="PTHR36306:SF1">
    <property type="entry name" value="ALPHA-AMYLASE-RELATED"/>
    <property type="match status" value="1"/>
</dbReference>
<evidence type="ECO:0000259" key="5">
    <source>
        <dbReference type="Pfam" id="PF09095"/>
    </source>
</evidence>
<gene>
    <name evidence="6" type="ORF">SAMN05216302_1001260</name>
</gene>
<feature type="domain" description="Alpha-amylase/4-alpha-glucanotransferase C-terminal" evidence="5">
    <location>
        <begin position="411"/>
        <end position="670"/>
    </location>
</feature>
<organism evidence="6 7">
    <name type="scientific">Nitrosomonas aestuarii</name>
    <dbReference type="NCBI Taxonomy" id="52441"/>
    <lineage>
        <taxon>Bacteria</taxon>
        <taxon>Pseudomonadati</taxon>
        <taxon>Pseudomonadota</taxon>
        <taxon>Betaproteobacteria</taxon>
        <taxon>Nitrosomonadales</taxon>
        <taxon>Nitrosomonadaceae</taxon>
        <taxon>Nitrosomonas</taxon>
    </lineage>
</organism>
<dbReference type="Proteomes" id="UP000199533">
    <property type="component" value="Unassembled WGS sequence"/>
</dbReference>
<dbReference type="EMBL" id="FOSP01000001">
    <property type="protein sequence ID" value="SFK18096.1"/>
    <property type="molecule type" value="Genomic_DNA"/>
</dbReference>
<evidence type="ECO:0000313" key="6">
    <source>
        <dbReference type="EMBL" id="SFK18096.1"/>
    </source>
</evidence>
<dbReference type="InterPro" id="IPR052046">
    <property type="entry name" value="GH57_Enzymes"/>
</dbReference>
<dbReference type="InterPro" id="IPR014718">
    <property type="entry name" value="GH-type_carb-bd"/>
</dbReference>
<dbReference type="Gene3D" id="2.70.98.10">
    <property type="match status" value="1"/>
</dbReference>
<sequence>MPRPVSLLFGVHAHQPIGNFPEVLADAHLRCYKPFLEVLFRYPDFHFAVHFSGWLLDYLFEHYPQDMALLKEMVQRGQVELFGAGDTEPVLAVIPNHDRIGQIETFSQKLAAKLGQRPSGAWLTERVWESTVVTSLADCGIRYVIVDDYHFLCTGKTTTQLYGFYTTEEDTRKLDIFPISEALRYKLPFSPASDAIAYIESLVDMPSHHGDNPRIAAIYFDDIEKFGIWPETYQWVYEQGWLEQFVQGVLASPGISTCHYRDYHAAEKTQGIIYLPTTSYIEMNEWTLSAESACAYADLINLSKSSGWFEHKKAFLRGGIWKNFLSRYPESNWMHKRMLGLSARLAALSKKQRTGEMQQKLYAAQANDAYWHGLFGGLYLPHLRRAVYSNLIALEAMLDACVPRPNCVTQDIDFDGTNEVCLQNSNLQIILKLNRRASIVEFDAYSLNHNFGDTLQRQKEHYFHKIQLNGVSSTDTGSSGSGIASAHARSINKHVIQAADLEPDDYPRNLFVDRLDRTLIDYQHVVTDSSNTHAIHFQTNDAAPQIHKQFELMHNRLSVCYRFSGKTDNLFSTEINLAMPSCDGMGGRFIDRNDILGGFGQLLRLTNMTEVVLDDAVLEGYVTLKTTTPVQLCAQPYFTVSQSENGFEKIMQAVTLLLEWPIQRQELNITLEVNHK</sequence>
<proteinExistence type="inferred from homology"/>
<dbReference type="RefSeq" id="WP_090696570.1">
    <property type="nucleotide sequence ID" value="NZ_FOSP01000001.1"/>
</dbReference>
<dbReference type="CDD" id="cd10793">
    <property type="entry name" value="GH57N_TLGT_like"/>
    <property type="match status" value="1"/>
</dbReference>
<dbReference type="SUPFAM" id="SSF74650">
    <property type="entry name" value="Galactose mutarotase-like"/>
    <property type="match status" value="1"/>
</dbReference>
<feature type="domain" description="Alpha-amylase/4-alpha-glucanotransferase central" evidence="4">
    <location>
        <begin position="319"/>
        <end position="397"/>
    </location>
</feature>
<evidence type="ECO:0000256" key="1">
    <source>
        <dbReference type="ARBA" id="ARBA00006821"/>
    </source>
</evidence>
<dbReference type="InterPro" id="IPR004300">
    <property type="entry name" value="Glyco_hydro_57_N"/>
</dbReference>
<dbReference type="InterPro" id="IPR015178">
    <property type="entry name" value="A-amylase/a-glucTrfase_central"/>
</dbReference>
<accession>A0A1I3XGB9</accession>
<reference evidence="7" key="1">
    <citation type="submission" date="2016-10" db="EMBL/GenBank/DDBJ databases">
        <authorList>
            <person name="Varghese N."/>
            <person name="Submissions S."/>
        </authorList>
    </citation>
    <scope>NUCLEOTIDE SEQUENCE [LARGE SCALE GENOMIC DNA]</scope>
    <source>
        <strain evidence="7">Nm69</strain>
    </source>
</reference>
<feature type="domain" description="Glycoside hydrolase family 57 N-terminal" evidence="3">
    <location>
        <begin position="13"/>
        <end position="276"/>
    </location>
</feature>
<evidence type="ECO:0000259" key="4">
    <source>
        <dbReference type="Pfam" id="PF09094"/>
    </source>
</evidence>